<evidence type="ECO:0000313" key="3">
    <source>
        <dbReference type="EMBL" id="NEN75571.1"/>
    </source>
</evidence>
<protein>
    <recommendedName>
        <fullName evidence="2">UPF0250 protein F9B74_04410</fullName>
    </recommendedName>
</protein>
<dbReference type="RefSeq" id="WP_159991556.1">
    <property type="nucleotide sequence ID" value="NZ_CP047165.1"/>
</dbReference>
<dbReference type="AlphaFoldDB" id="A0A6L9Y590"/>
<name>A0A6L9Y590_9BURK</name>
<accession>A0A6L9Y590</accession>
<evidence type="ECO:0000313" key="4">
    <source>
        <dbReference type="Proteomes" id="UP000477651"/>
    </source>
</evidence>
<reference evidence="3 4" key="1">
    <citation type="submission" date="2020-02" db="EMBL/GenBank/DDBJ databases">
        <title>Pelistega sp. NLN82 were isolated from wild rodents of the Hainan Island.</title>
        <authorList>
            <person name="Niu N."/>
            <person name="Zhou J."/>
        </authorList>
    </citation>
    <scope>NUCLEOTIDE SEQUENCE [LARGE SCALE GENOMIC DNA]</scope>
    <source>
        <strain evidence="3 4">NLN82</strain>
    </source>
</reference>
<dbReference type="SUPFAM" id="SSF117991">
    <property type="entry name" value="YbeD/HP0495-like"/>
    <property type="match status" value="1"/>
</dbReference>
<dbReference type="NCBIfam" id="NF002533">
    <property type="entry name" value="PRK02047.1"/>
    <property type="match status" value="1"/>
</dbReference>
<comment type="caution">
    <text evidence="3">The sequence shown here is derived from an EMBL/GenBank/DDBJ whole genome shotgun (WGS) entry which is preliminary data.</text>
</comment>
<sequence>MSTKQFDAEQLSDLVKDNTFGLKEIPPEQSLIEYPTDFPIKVMAQAHPELIDVLTELVLEHDPEFKKETIEVRPSSKGNYTGLTFIVRATSREQLDTIYRTLHGHELVKVVL</sequence>
<dbReference type="HAMAP" id="MF_00659">
    <property type="entry name" value="UPF0250"/>
    <property type="match status" value="1"/>
</dbReference>
<evidence type="ECO:0000256" key="2">
    <source>
        <dbReference type="HAMAP-Rule" id="MF_00659"/>
    </source>
</evidence>
<organism evidence="3 4">
    <name type="scientific">Pelistega ratti</name>
    <dbReference type="NCBI Taxonomy" id="2652177"/>
    <lineage>
        <taxon>Bacteria</taxon>
        <taxon>Pseudomonadati</taxon>
        <taxon>Pseudomonadota</taxon>
        <taxon>Betaproteobacteria</taxon>
        <taxon>Burkholderiales</taxon>
        <taxon>Alcaligenaceae</taxon>
        <taxon>Pelistega</taxon>
    </lineage>
</organism>
<dbReference type="Gene3D" id="3.30.70.260">
    <property type="match status" value="1"/>
</dbReference>
<comment type="similarity">
    <text evidence="1 2">Belongs to the UPF0250 family.</text>
</comment>
<dbReference type="PANTHER" id="PTHR38036">
    <property type="entry name" value="UPF0250 PROTEIN YBED"/>
    <property type="match status" value="1"/>
</dbReference>
<dbReference type="EMBL" id="JAAGYR010000006">
    <property type="protein sequence ID" value="NEN75571.1"/>
    <property type="molecule type" value="Genomic_DNA"/>
</dbReference>
<gene>
    <name evidence="3" type="ORF">F9B74_04410</name>
</gene>
<keyword evidence="4" id="KW-1185">Reference proteome</keyword>
<evidence type="ECO:0000256" key="1">
    <source>
        <dbReference type="ARBA" id="ARBA00008460"/>
    </source>
</evidence>
<dbReference type="InterPro" id="IPR007454">
    <property type="entry name" value="UPF0250_YbeD-like"/>
</dbReference>
<dbReference type="Proteomes" id="UP000477651">
    <property type="component" value="Unassembled WGS sequence"/>
</dbReference>
<dbReference type="Pfam" id="PF04359">
    <property type="entry name" value="DUF493"/>
    <property type="match status" value="1"/>
</dbReference>
<proteinExistence type="inferred from homology"/>
<dbReference type="PANTHER" id="PTHR38036:SF1">
    <property type="entry name" value="UPF0250 PROTEIN YBED"/>
    <property type="match status" value="1"/>
</dbReference>
<dbReference type="InterPro" id="IPR027471">
    <property type="entry name" value="YbeD-like_sf"/>
</dbReference>